<proteinExistence type="predicted"/>
<organism evidence="1">
    <name type="scientific">Eutreptiella gymnastica</name>
    <dbReference type="NCBI Taxonomy" id="73025"/>
    <lineage>
        <taxon>Eukaryota</taxon>
        <taxon>Discoba</taxon>
        <taxon>Euglenozoa</taxon>
        <taxon>Euglenida</taxon>
        <taxon>Spirocuta</taxon>
        <taxon>Euglenophyceae</taxon>
        <taxon>Eutreptiales</taxon>
        <taxon>Eutreptiaceae</taxon>
        <taxon>Eutreptiella</taxon>
    </lineage>
</organism>
<sequence>MSGDELTPRPAKCRCPPPTSLHDHLLLTTDDEVELDILRRHAERAEDLGYPIVPHSGPPMSDDEYEWAGRVAFVDFCGTVYADALINDALPFLETHRGQFVKYVWGLCLLKLSGCLIRDIIADYIMDDRVDYLRKVFVFNVGYRDLGWESLTLTSMLYSGMLC</sequence>
<reference evidence="1" key="1">
    <citation type="submission" date="2021-01" db="EMBL/GenBank/DDBJ databases">
        <authorList>
            <person name="Corre E."/>
            <person name="Pelletier E."/>
            <person name="Niang G."/>
            <person name="Scheremetjew M."/>
            <person name="Finn R."/>
            <person name="Kale V."/>
            <person name="Holt S."/>
            <person name="Cochrane G."/>
            <person name="Meng A."/>
            <person name="Brown T."/>
            <person name="Cohen L."/>
        </authorList>
    </citation>
    <scope>NUCLEOTIDE SEQUENCE</scope>
    <source>
        <strain evidence="1">NIES-381</strain>
    </source>
</reference>
<name>A0A7S1NLG7_9EUGL</name>
<gene>
    <name evidence="1" type="ORF">EGYM00392_LOCUS39706</name>
</gene>
<accession>A0A7S1NLG7</accession>
<dbReference type="AlphaFoldDB" id="A0A7S1NLG7"/>
<dbReference type="EMBL" id="HBGA01106658">
    <property type="protein sequence ID" value="CAD9028571.1"/>
    <property type="molecule type" value="Transcribed_RNA"/>
</dbReference>
<protein>
    <submittedName>
        <fullName evidence="1">Uncharacterized protein</fullName>
    </submittedName>
</protein>
<evidence type="ECO:0000313" key="1">
    <source>
        <dbReference type="EMBL" id="CAD9028571.1"/>
    </source>
</evidence>